<comment type="caution">
    <text evidence="1">The sequence shown here is derived from an EMBL/GenBank/DDBJ whole genome shotgun (WGS) entry which is preliminary data.</text>
</comment>
<sequence length="51" mass="5660">MEPEQAPTNKVKAKIMLGNGPHEVKSPKPNPVVVTTEMMLKNDNRSESINE</sequence>
<gene>
    <name evidence="1" type="primary">trkA</name>
    <name evidence="1" type="ORF">VAS14_22612</name>
</gene>
<name>Q1ZKX9_PHOAS</name>
<dbReference type="AlphaFoldDB" id="Q1ZKX9"/>
<accession>Q1ZKX9</accession>
<protein>
    <submittedName>
        <fullName evidence="1">Potassium transporter peripheral membrane component</fullName>
    </submittedName>
</protein>
<evidence type="ECO:0000313" key="2">
    <source>
        <dbReference type="Proteomes" id="UP000001603"/>
    </source>
</evidence>
<dbReference type="Proteomes" id="UP000001603">
    <property type="component" value="Unassembled WGS sequence"/>
</dbReference>
<organism evidence="1 2">
    <name type="scientific">Photobacterium angustum (strain S14 / CCUG 15956)</name>
    <name type="common">Vibrio sp. (strain S14 / CCUG 15956)</name>
    <dbReference type="NCBI Taxonomy" id="314292"/>
    <lineage>
        <taxon>Bacteria</taxon>
        <taxon>Pseudomonadati</taxon>
        <taxon>Pseudomonadota</taxon>
        <taxon>Gammaproteobacteria</taxon>
        <taxon>Vibrionales</taxon>
        <taxon>Vibrionaceae</taxon>
        <taxon>Photobacterium</taxon>
    </lineage>
</organism>
<proteinExistence type="predicted"/>
<dbReference type="EMBL" id="AAOJ01000013">
    <property type="protein sequence ID" value="EAS62885.1"/>
    <property type="molecule type" value="Genomic_DNA"/>
</dbReference>
<evidence type="ECO:0000313" key="1">
    <source>
        <dbReference type="EMBL" id="EAS62885.1"/>
    </source>
</evidence>
<reference evidence="1 2" key="1">
    <citation type="journal article" date="2009" name="Proc. Natl. Acad. Sci. U.S.A.">
        <title>The genomic basis of trophic strategy in marine bacteria.</title>
        <authorList>
            <person name="Lauro F.M."/>
            <person name="McDougald D."/>
            <person name="Thomas T."/>
            <person name="Williams T.J."/>
            <person name="Egan S."/>
            <person name="Rice S."/>
            <person name="DeMaere M.Z."/>
            <person name="Ting L."/>
            <person name="Ertan H."/>
            <person name="Johnson J."/>
            <person name="Ferriera S."/>
            <person name="Lapidus A."/>
            <person name="Anderson I."/>
            <person name="Kyrpides N."/>
            <person name="Munk A.C."/>
            <person name="Detter C."/>
            <person name="Han C.S."/>
            <person name="Brown M.V."/>
            <person name="Robb F.T."/>
            <person name="Kjelleberg S."/>
            <person name="Cavicchioli R."/>
        </authorList>
    </citation>
    <scope>NUCLEOTIDE SEQUENCE [LARGE SCALE GENOMIC DNA]</scope>
    <source>
        <strain evidence="1 2">S14</strain>
    </source>
</reference>
<dbReference type="HOGENOM" id="CLU_3102017_0_0_6"/>